<evidence type="ECO:0000313" key="1">
    <source>
        <dbReference type="EMBL" id="GAG39655.1"/>
    </source>
</evidence>
<sequence>MLFFKKEKIHCGGEGCIEVKKKDSLFSKAYLYYKRPTYELILQYEWEYTTFLQSDTEREALQKAKKESYAMVAKKIFIPYAKK</sequence>
<protein>
    <submittedName>
        <fullName evidence="1">Uncharacterized protein</fullName>
    </submittedName>
</protein>
<name>X0X9B2_9ZZZZ</name>
<feature type="non-terminal residue" evidence="1">
    <location>
        <position position="83"/>
    </location>
</feature>
<dbReference type="EMBL" id="BARS01048742">
    <property type="protein sequence ID" value="GAG39655.1"/>
    <property type="molecule type" value="Genomic_DNA"/>
</dbReference>
<gene>
    <name evidence="1" type="ORF">S01H1_72990</name>
</gene>
<proteinExistence type="predicted"/>
<reference evidence="1" key="1">
    <citation type="journal article" date="2014" name="Front. Microbiol.">
        <title>High frequency of phylogenetically diverse reductive dehalogenase-homologous genes in deep subseafloor sedimentary metagenomes.</title>
        <authorList>
            <person name="Kawai M."/>
            <person name="Futagami T."/>
            <person name="Toyoda A."/>
            <person name="Takaki Y."/>
            <person name="Nishi S."/>
            <person name="Hori S."/>
            <person name="Arai W."/>
            <person name="Tsubouchi T."/>
            <person name="Morono Y."/>
            <person name="Uchiyama I."/>
            <person name="Ito T."/>
            <person name="Fujiyama A."/>
            <person name="Inagaki F."/>
            <person name="Takami H."/>
        </authorList>
    </citation>
    <scope>NUCLEOTIDE SEQUENCE</scope>
    <source>
        <strain evidence="1">Expedition CK06-06</strain>
    </source>
</reference>
<organism evidence="1">
    <name type="scientific">marine sediment metagenome</name>
    <dbReference type="NCBI Taxonomy" id="412755"/>
    <lineage>
        <taxon>unclassified sequences</taxon>
        <taxon>metagenomes</taxon>
        <taxon>ecological metagenomes</taxon>
    </lineage>
</organism>
<dbReference type="AlphaFoldDB" id="X0X9B2"/>
<comment type="caution">
    <text evidence="1">The sequence shown here is derived from an EMBL/GenBank/DDBJ whole genome shotgun (WGS) entry which is preliminary data.</text>
</comment>
<accession>X0X9B2</accession>